<evidence type="ECO:0000259" key="1">
    <source>
        <dbReference type="Pfam" id="PF01636"/>
    </source>
</evidence>
<evidence type="ECO:0000313" key="2">
    <source>
        <dbReference type="EMBL" id="RCG17429.1"/>
    </source>
</evidence>
<keyword evidence="3" id="KW-1185">Reference proteome</keyword>
<proteinExistence type="predicted"/>
<dbReference type="OrthoDB" id="115252at2"/>
<protein>
    <submittedName>
        <fullName evidence="2">Aminoglycoside phosphotransferase</fullName>
    </submittedName>
</protein>
<dbReference type="SUPFAM" id="SSF56112">
    <property type="entry name" value="Protein kinase-like (PK-like)"/>
    <property type="match status" value="1"/>
</dbReference>
<dbReference type="EMBL" id="QOIM01000036">
    <property type="protein sequence ID" value="RCG17429.1"/>
    <property type="molecule type" value="Genomic_DNA"/>
</dbReference>
<organism evidence="2 3">
    <name type="scientific">Streptomyces reniochalinae</name>
    <dbReference type="NCBI Taxonomy" id="2250578"/>
    <lineage>
        <taxon>Bacteria</taxon>
        <taxon>Bacillati</taxon>
        <taxon>Actinomycetota</taxon>
        <taxon>Actinomycetes</taxon>
        <taxon>Kitasatosporales</taxon>
        <taxon>Streptomycetaceae</taxon>
        <taxon>Streptomyces</taxon>
    </lineage>
</organism>
<gene>
    <name evidence="2" type="ORF">DQ392_16205</name>
</gene>
<reference evidence="2 3" key="1">
    <citation type="submission" date="2018-06" db="EMBL/GenBank/DDBJ databases">
        <title>Streptomyces reniochalinae sp. nov. and Streptomyces diacarnus sp. nov. from marine sponges.</title>
        <authorList>
            <person name="Li L."/>
        </authorList>
    </citation>
    <scope>NUCLEOTIDE SEQUENCE [LARGE SCALE GENOMIC DNA]</scope>
    <source>
        <strain evidence="2 3">LHW50302</strain>
    </source>
</reference>
<dbReference type="InterPro" id="IPR011009">
    <property type="entry name" value="Kinase-like_dom_sf"/>
</dbReference>
<dbReference type="InterPro" id="IPR002575">
    <property type="entry name" value="Aminoglycoside_PTrfase"/>
</dbReference>
<keyword evidence="2" id="KW-0808">Transferase</keyword>
<dbReference type="Gene3D" id="1.10.510.10">
    <property type="entry name" value="Transferase(Phosphotransferase) domain 1"/>
    <property type="match status" value="1"/>
</dbReference>
<dbReference type="GO" id="GO:0016740">
    <property type="term" value="F:transferase activity"/>
    <property type="evidence" value="ECO:0007669"/>
    <property type="project" value="UniProtKB-KW"/>
</dbReference>
<dbReference type="AlphaFoldDB" id="A0A367EI26"/>
<dbReference type="Proteomes" id="UP000253507">
    <property type="component" value="Unassembled WGS sequence"/>
</dbReference>
<dbReference type="Gene3D" id="3.30.200.20">
    <property type="entry name" value="Phosphorylase Kinase, domain 1"/>
    <property type="match status" value="1"/>
</dbReference>
<name>A0A367EI26_9ACTN</name>
<evidence type="ECO:0000313" key="3">
    <source>
        <dbReference type="Proteomes" id="UP000253507"/>
    </source>
</evidence>
<dbReference type="Pfam" id="PF01636">
    <property type="entry name" value="APH"/>
    <property type="match status" value="1"/>
</dbReference>
<comment type="caution">
    <text evidence="2">The sequence shown here is derived from an EMBL/GenBank/DDBJ whole genome shotgun (WGS) entry which is preliminary data.</text>
</comment>
<accession>A0A367EI26</accession>
<dbReference type="RefSeq" id="WP_114016340.1">
    <property type="nucleotide sequence ID" value="NZ_QOIM01000036.1"/>
</dbReference>
<sequence>MLSPPASVTEETIRRTIAASWSSPVRHLSHLPWGFGAHHWRATLEDGRDLFVTLDALAPRHTRASLEAAYAGAAALAAAGLAAVCAPLPARSGRYTVELAGGALSATPWLAGRSPTEAEAQAAPHVERVVAAVRDLHRAAPPPGLPEWAPRVPGDFADGLRARTAGAWDAGPQAEEARAAIAARLGRIAEWTERYHGLAASARARRGTWVPTHGEPHHANQVVTDQGLRLVDWESLALAPPERDFADLLAAGAGDRLRARPAMAELFALDWCLSEIAEYADWFAAPHTGTEDDLMALEGLHEELAGPRPQLSR</sequence>
<feature type="domain" description="Aminoglycoside phosphotransferase" evidence="1">
    <location>
        <begin position="31"/>
        <end position="270"/>
    </location>
</feature>